<dbReference type="EMBL" id="LFBV01000010">
    <property type="protein sequence ID" value="OKH90805.1"/>
    <property type="molecule type" value="Genomic_DNA"/>
</dbReference>
<dbReference type="InterPro" id="IPR000086">
    <property type="entry name" value="NUDIX_hydrolase_dom"/>
</dbReference>
<comment type="similarity">
    <text evidence="1">Belongs to the Nudix hydrolase family.</text>
</comment>
<dbReference type="RefSeq" id="WP_073793466.1">
    <property type="nucleotide sequence ID" value="NZ_LFBV01000010.1"/>
</dbReference>
<dbReference type="Gene3D" id="3.90.79.10">
    <property type="entry name" value="Nucleoside Triphosphate Pyrophosphohydrolase"/>
    <property type="match status" value="1"/>
</dbReference>
<dbReference type="PANTHER" id="PTHR43736:SF1">
    <property type="entry name" value="DIHYDRONEOPTERIN TRIPHOSPHATE DIPHOSPHATASE"/>
    <property type="match status" value="1"/>
</dbReference>
<dbReference type="AlphaFoldDB" id="A0A1Q4UZ10"/>
<name>A0A1Q4UZ10_9ACTN</name>
<evidence type="ECO:0000313" key="3">
    <source>
        <dbReference type="EMBL" id="OKH90805.1"/>
    </source>
</evidence>
<evidence type="ECO:0000256" key="1">
    <source>
        <dbReference type="ARBA" id="ARBA00005582"/>
    </source>
</evidence>
<organism evidence="3 4">
    <name type="scientific">Streptomyces uncialis</name>
    <dbReference type="NCBI Taxonomy" id="1048205"/>
    <lineage>
        <taxon>Bacteria</taxon>
        <taxon>Bacillati</taxon>
        <taxon>Actinomycetota</taxon>
        <taxon>Actinomycetes</taxon>
        <taxon>Kitasatosporales</taxon>
        <taxon>Streptomycetaceae</taxon>
        <taxon>Streptomyces</taxon>
    </lineage>
</organism>
<dbReference type="PANTHER" id="PTHR43736">
    <property type="entry name" value="ADP-RIBOSE PYROPHOSPHATASE"/>
    <property type="match status" value="1"/>
</dbReference>
<evidence type="ECO:0000313" key="4">
    <source>
        <dbReference type="Proteomes" id="UP000186455"/>
    </source>
</evidence>
<accession>A0A1Q4UZ10</accession>
<evidence type="ECO:0000259" key="2">
    <source>
        <dbReference type="PROSITE" id="PS51462"/>
    </source>
</evidence>
<dbReference type="PROSITE" id="PS51462">
    <property type="entry name" value="NUDIX"/>
    <property type="match status" value="1"/>
</dbReference>
<dbReference type="CDD" id="cd03674">
    <property type="entry name" value="NUDIX_Hydrolase"/>
    <property type="match status" value="1"/>
</dbReference>
<feature type="domain" description="Nudix hydrolase" evidence="2">
    <location>
        <begin position="46"/>
        <end position="184"/>
    </location>
</feature>
<dbReference type="SUPFAM" id="SSF55811">
    <property type="entry name" value="Nudix"/>
    <property type="match status" value="1"/>
</dbReference>
<proteinExistence type="inferred from homology"/>
<dbReference type="STRING" id="1048205.AB852_29990"/>
<dbReference type="Pfam" id="PF00293">
    <property type="entry name" value="NUDIX"/>
    <property type="match status" value="1"/>
</dbReference>
<dbReference type="InterPro" id="IPR015797">
    <property type="entry name" value="NUDIX_hydrolase-like_dom_sf"/>
</dbReference>
<gene>
    <name evidence="3" type="ORF">AB852_29990</name>
</gene>
<keyword evidence="3" id="KW-0378">Hydrolase</keyword>
<reference evidence="3 4" key="1">
    <citation type="submission" date="2015-06" db="EMBL/GenBank/DDBJ databases">
        <title>Cloning and characterization of the uncialamcin biosynthetic gene cluster.</title>
        <authorList>
            <person name="Yan X."/>
            <person name="Huang T."/>
            <person name="Ge H."/>
            <person name="Shen B."/>
        </authorList>
    </citation>
    <scope>NUCLEOTIDE SEQUENCE [LARGE SCALE GENOMIC DNA]</scope>
    <source>
        <strain evidence="3 4">DCA2648</strain>
    </source>
</reference>
<dbReference type="Proteomes" id="UP000186455">
    <property type="component" value="Unassembled WGS sequence"/>
</dbReference>
<comment type="caution">
    <text evidence="3">The sequence shown here is derived from an EMBL/GenBank/DDBJ whole genome shotgun (WGS) entry which is preliminary data.</text>
</comment>
<protein>
    <submittedName>
        <fullName evidence="3">NUDIX hydrolase</fullName>
    </submittedName>
</protein>
<keyword evidence="4" id="KW-1185">Reference proteome</keyword>
<dbReference type="GO" id="GO:0016787">
    <property type="term" value="F:hydrolase activity"/>
    <property type="evidence" value="ECO:0007669"/>
    <property type="project" value="UniProtKB-KW"/>
</dbReference>
<sequence>MPITADHIRTTLAEYTDAHPEEKAALAIVHELIDQGADVTSRKEFRGHATAGAVVVDGAGRALFIRHVALGKWLTPGGHLEPEDTGLLGAALRELAEETGLALSVSPVRAVPIHIDVHPIPANQSKGEPAHQHFDFRYLFRLEGDQEVTLQEEEVSGYAWRGVGTISDGTLRARVLAALRRGLSG</sequence>